<feature type="chain" id="PRO_5045041679" description="Secreted protein" evidence="1">
    <location>
        <begin position="22"/>
        <end position="458"/>
    </location>
</feature>
<evidence type="ECO:0000313" key="2">
    <source>
        <dbReference type="EnsemblMetazoa" id="AALFPA23_002410.P2226"/>
    </source>
</evidence>
<dbReference type="RefSeq" id="XP_062703627.1">
    <property type="nucleotide sequence ID" value="XM_062847643.1"/>
</dbReference>
<evidence type="ECO:0000256" key="1">
    <source>
        <dbReference type="SAM" id="SignalP"/>
    </source>
</evidence>
<dbReference type="Proteomes" id="UP000069940">
    <property type="component" value="Unassembled WGS sequence"/>
</dbReference>
<name>A0ABM1XSF5_AEDAL</name>
<proteinExistence type="predicted"/>
<reference evidence="2" key="2">
    <citation type="submission" date="2025-05" db="UniProtKB">
        <authorList>
            <consortium name="EnsemblMetazoa"/>
        </authorList>
    </citation>
    <scope>IDENTIFICATION</scope>
    <source>
        <strain evidence="2">Foshan</strain>
    </source>
</reference>
<organism evidence="2 3">
    <name type="scientific">Aedes albopictus</name>
    <name type="common">Asian tiger mosquito</name>
    <name type="synonym">Stegomyia albopicta</name>
    <dbReference type="NCBI Taxonomy" id="7160"/>
    <lineage>
        <taxon>Eukaryota</taxon>
        <taxon>Metazoa</taxon>
        <taxon>Ecdysozoa</taxon>
        <taxon>Arthropoda</taxon>
        <taxon>Hexapoda</taxon>
        <taxon>Insecta</taxon>
        <taxon>Pterygota</taxon>
        <taxon>Neoptera</taxon>
        <taxon>Endopterygota</taxon>
        <taxon>Diptera</taxon>
        <taxon>Nematocera</taxon>
        <taxon>Culicoidea</taxon>
        <taxon>Culicidae</taxon>
        <taxon>Culicinae</taxon>
        <taxon>Aedini</taxon>
        <taxon>Aedes</taxon>
        <taxon>Stegomyia</taxon>
    </lineage>
</organism>
<keyword evidence="3" id="KW-1185">Reference proteome</keyword>
<evidence type="ECO:0000313" key="3">
    <source>
        <dbReference type="Proteomes" id="UP000069940"/>
    </source>
</evidence>
<reference evidence="3" key="1">
    <citation type="journal article" date="2015" name="Proc. Natl. Acad. Sci. U.S.A.">
        <title>Genome sequence of the Asian Tiger mosquito, Aedes albopictus, reveals insights into its biology, genetics, and evolution.</title>
        <authorList>
            <person name="Chen X.G."/>
            <person name="Jiang X."/>
            <person name="Gu J."/>
            <person name="Xu M."/>
            <person name="Wu Y."/>
            <person name="Deng Y."/>
            <person name="Zhang C."/>
            <person name="Bonizzoni M."/>
            <person name="Dermauw W."/>
            <person name="Vontas J."/>
            <person name="Armbruster P."/>
            <person name="Huang X."/>
            <person name="Yang Y."/>
            <person name="Zhang H."/>
            <person name="He W."/>
            <person name="Peng H."/>
            <person name="Liu Y."/>
            <person name="Wu K."/>
            <person name="Chen J."/>
            <person name="Lirakis M."/>
            <person name="Topalis P."/>
            <person name="Van Leeuwen T."/>
            <person name="Hall A.B."/>
            <person name="Jiang X."/>
            <person name="Thorpe C."/>
            <person name="Mueller R.L."/>
            <person name="Sun C."/>
            <person name="Waterhouse R.M."/>
            <person name="Yan G."/>
            <person name="Tu Z.J."/>
            <person name="Fang X."/>
            <person name="James A.A."/>
        </authorList>
    </citation>
    <scope>NUCLEOTIDE SEQUENCE [LARGE SCALE GENOMIC DNA]</scope>
    <source>
        <strain evidence="3">Foshan</strain>
    </source>
</reference>
<keyword evidence="1" id="KW-0732">Signal</keyword>
<dbReference type="GeneID" id="109427553"/>
<evidence type="ECO:0008006" key="4">
    <source>
        <dbReference type="Google" id="ProtNLM"/>
    </source>
</evidence>
<dbReference type="EnsemblMetazoa" id="AALFPA23_002410.R2226">
    <property type="protein sequence ID" value="AALFPA23_002410.P2226"/>
    <property type="gene ID" value="AALFPA23_002410"/>
</dbReference>
<sequence length="458" mass="51059">MACSGLLSSMLICSVISGVWCIFGLRIKDQIVGSVKSTSDWIYDPHVSITRREAEVDDSGTLGIILGMTKKLSEPIMFLMDTIHSGVRDNKMKTDRWFGFAYKYMQQSLGAIKEVNATAENLKNATKANLYNEIKNDLTSLNETGLTNLLEGLGTLYFKLKAIGEAEYQPNSGNISLYITEDIISNVTIPLEAVNTYMSSITSTLKAIASGRRQIIGHHAKLNETMNGSMRNLAKAFILFNRTIVEAEKSVIENMTLTFDIYDQSHRFILDQMNYFGTDNSSLLKISPDMAIERETSSTAVANSTNFCTSQAANHIQEQTLLVTQQLLIAMNNVTNQFAVSSLSTTESCTPEAVRQLINIAMQVNRMGSCMNSEIENVRKATTVVHKLLWNTIGGIAFATVDLLPATCPEGPDRRCIDVDYVSCWKFEYCFEDSLPFYFILVHQQYNPICEEQNIDGC</sequence>
<protein>
    <recommendedName>
        <fullName evidence="4">Secreted protein</fullName>
    </recommendedName>
</protein>
<accession>A0ABM1XSF5</accession>
<feature type="signal peptide" evidence="1">
    <location>
        <begin position="1"/>
        <end position="21"/>
    </location>
</feature>